<keyword evidence="1" id="KW-1133">Transmembrane helix</keyword>
<evidence type="ECO:0000313" key="3">
    <source>
        <dbReference type="Proteomes" id="UP001363622"/>
    </source>
</evidence>
<gene>
    <name evidence="2" type="ORF">IWZ03DRAFT_370934</name>
</gene>
<sequence>MVWKRTNSLQEEAPIAYIRLLTHVDIVPPCAHPSANQAARFGFVVPHWLPVHQAPTRRLVPCHLSDPAAMAGNRRRGTVGATPLARLPVCCVSLTLSGASMFLAPWAGTGKAAQCCAALRCAALLCAVLALNLVI</sequence>
<reference evidence="2 3" key="1">
    <citation type="submission" date="2024-04" db="EMBL/GenBank/DDBJ databases">
        <title>Phyllosticta paracitricarpa is synonymous to the EU quarantine fungus P. citricarpa based on phylogenomic analyses.</title>
        <authorList>
            <consortium name="Lawrence Berkeley National Laboratory"/>
            <person name="Van Ingen-Buijs V.A."/>
            <person name="Van Westerhoven A.C."/>
            <person name="Haridas S."/>
            <person name="Skiadas P."/>
            <person name="Martin F."/>
            <person name="Groenewald J.Z."/>
            <person name="Crous P.W."/>
            <person name="Seidl M.F."/>
        </authorList>
    </citation>
    <scope>NUCLEOTIDE SEQUENCE [LARGE SCALE GENOMIC DNA]</scope>
    <source>
        <strain evidence="2 3">CBS 123371</strain>
    </source>
</reference>
<protein>
    <submittedName>
        <fullName evidence="2">Uncharacterized protein</fullName>
    </submittedName>
</protein>
<feature type="transmembrane region" description="Helical" evidence="1">
    <location>
        <begin position="84"/>
        <end position="105"/>
    </location>
</feature>
<comment type="caution">
    <text evidence="2">The sequence shown here is derived from an EMBL/GenBank/DDBJ whole genome shotgun (WGS) entry which is preliminary data.</text>
</comment>
<keyword evidence="1" id="KW-0812">Transmembrane</keyword>
<proteinExistence type="predicted"/>
<evidence type="ECO:0000313" key="2">
    <source>
        <dbReference type="EMBL" id="KAK7522328.1"/>
    </source>
</evidence>
<evidence type="ECO:0000256" key="1">
    <source>
        <dbReference type="SAM" id="Phobius"/>
    </source>
</evidence>
<keyword evidence="3" id="KW-1185">Reference proteome</keyword>
<dbReference type="EMBL" id="JBBPHU010000002">
    <property type="protein sequence ID" value="KAK7522328.1"/>
    <property type="molecule type" value="Genomic_DNA"/>
</dbReference>
<dbReference type="Proteomes" id="UP001363622">
    <property type="component" value="Unassembled WGS sequence"/>
</dbReference>
<feature type="transmembrane region" description="Helical" evidence="1">
    <location>
        <begin position="117"/>
        <end position="134"/>
    </location>
</feature>
<name>A0ABR1KVY0_9PEZI</name>
<organism evidence="2 3">
    <name type="scientific">Phyllosticta citriasiana</name>
    <dbReference type="NCBI Taxonomy" id="595635"/>
    <lineage>
        <taxon>Eukaryota</taxon>
        <taxon>Fungi</taxon>
        <taxon>Dikarya</taxon>
        <taxon>Ascomycota</taxon>
        <taxon>Pezizomycotina</taxon>
        <taxon>Dothideomycetes</taxon>
        <taxon>Dothideomycetes incertae sedis</taxon>
        <taxon>Botryosphaeriales</taxon>
        <taxon>Phyllostictaceae</taxon>
        <taxon>Phyllosticta</taxon>
    </lineage>
</organism>
<accession>A0ABR1KVY0</accession>
<keyword evidence="1" id="KW-0472">Membrane</keyword>